<dbReference type="InterPro" id="IPR030960">
    <property type="entry name" value="DHQS/DOIS_N"/>
</dbReference>
<dbReference type="GO" id="GO:0000166">
    <property type="term" value="F:nucleotide binding"/>
    <property type="evidence" value="ECO:0007669"/>
    <property type="project" value="UniProtKB-KW"/>
</dbReference>
<feature type="domain" description="3-dehydroquinate synthase N-terminal" evidence="9">
    <location>
        <begin position="2"/>
        <end position="114"/>
    </location>
</feature>
<evidence type="ECO:0000313" key="11">
    <source>
        <dbReference type="EMBL" id="EKC79298.1"/>
    </source>
</evidence>
<keyword evidence="7" id="KW-0520">NAD</keyword>
<dbReference type="GO" id="GO:0003856">
    <property type="term" value="F:3-dehydroquinate synthase activity"/>
    <property type="evidence" value="ECO:0007669"/>
    <property type="project" value="UniProtKB-EC"/>
</dbReference>
<dbReference type="SUPFAM" id="SSF56796">
    <property type="entry name" value="Dehydroquinate synthase-like"/>
    <property type="match status" value="1"/>
</dbReference>
<accession>K1UAU2</accession>
<dbReference type="PANTHER" id="PTHR43622">
    <property type="entry name" value="3-DEHYDROQUINATE SYNTHASE"/>
    <property type="match status" value="1"/>
</dbReference>
<dbReference type="EC" id="4.2.3.4" evidence="11"/>
<evidence type="ECO:0000259" key="9">
    <source>
        <dbReference type="Pfam" id="PF01761"/>
    </source>
</evidence>
<reference evidence="11" key="1">
    <citation type="journal article" date="2013" name="Environ. Microbiol.">
        <title>Microbiota from the distal guts of lean and obese adolescents exhibit partial functional redundancy besides clear differences in community structure.</title>
        <authorList>
            <person name="Ferrer M."/>
            <person name="Ruiz A."/>
            <person name="Lanza F."/>
            <person name="Haange S.B."/>
            <person name="Oberbach A."/>
            <person name="Till H."/>
            <person name="Bargiela R."/>
            <person name="Campoy C."/>
            <person name="Segura M.T."/>
            <person name="Richter M."/>
            <person name="von Bergen M."/>
            <person name="Seifert J."/>
            <person name="Suarez A."/>
        </authorList>
    </citation>
    <scope>NUCLEOTIDE SEQUENCE</scope>
</reference>
<evidence type="ECO:0000256" key="6">
    <source>
        <dbReference type="ARBA" id="ARBA00022833"/>
    </source>
</evidence>
<keyword evidence="8 11" id="KW-0456">Lyase</keyword>
<comment type="cofactor">
    <cofactor evidence="2">
        <name>Co(2+)</name>
        <dbReference type="ChEBI" id="CHEBI:48828"/>
    </cofactor>
</comment>
<dbReference type="Pfam" id="PF24621">
    <property type="entry name" value="DHQS_C"/>
    <property type="match status" value="1"/>
</dbReference>
<dbReference type="PANTHER" id="PTHR43622:SF1">
    <property type="entry name" value="3-DEHYDROQUINATE SYNTHASE"/>
    <property type="match status" value="1"/>
</dbReference>
<dbReference type="GO" id="GO:0046872">
    <property type="term" value="F:metal ion binding"/>
    <property type="evidence" value="ECO:0007669"/>
    <property type="project" value="UniProtKB-KW"/>
</dbReference>
<dbReference type="InterPro" id="IPR056179">
    <property type="entry name" value="DHQS_C"/>
</dbReference>
<sequence length="196" mass="21490">MFVIPEGEKSKTRAMKEFVEDSMLEKGYRRDCCVIAVGGGVVSDLAGFVAGTFGRGVPFINYATTLLAAADASVGGKTAVDTPLATNLIGLFNQPEKVYLDIETWKTLPERQLSSGLAETIKHACLADGEMFDYLEKNIEKILVNDKDACEYIAEHNCAVKYKVVMKDERESGLREVLNLGHTVGRAIETVSDYKL</sequence>
<dbReference type="CDD" id="cd08195">
    <property type="entry name" value="DHQS"/>
    <property type="match status" value="1"/>
</dbReference>
<dbReference type="EMBL" id="AJWY01001774">
    <property type="protein sequence ID" value="EKC79298.1"/>
    <property type="molecule type" value="Genomic_DNA"/>
</dbReference>
<evidence type="ECO:0000256" key="8">
    <source>
        <dbReference type="ARBA" id="ARBA00023239"/>
    </source>
</evidence>
<evidence type="ECO:0000256" key="7">
    <source>
        <dbReference type="ARBA" id="ARBA00023027"/>
    </source>
</evidence>
<dbReference type="FunFam" id="3.40.50.1970:FF:000007">
    <property type="entry name" value="Pentafunctional AROM polypeptide"/>
    <property type="match status" value="1"/>
</dbReference>
<evidence type="ECO:0000256" key="3">
    <source>
        <dbReference type="ARBA" id="ARBA00001947"/>
    </source>
</evidence>
<dbReference type="Gene3D" id="1.20.1090.10">
    <property type="entry name" value="Dehydroquinate synthase-like - alpha domain"/>
    <property type="match status" value="1"/>
</dbReference>
<evidence type="ECO:0000256" key="5">
    <source>
        <dbReference type="ARBA" id="ARBA00022741"/>
    </source>
</evidence>
<dbReference type="Gene3D" id="3.40.50.1970">
    <property type="match status" value="1"/>
</dbReference>
<keyword evidence="5" id="KW-0547">Nucleotide-binding</keyword>
<gene>
    <name evidence="11" type="ORF">LEA_02591</name>
</gene>
<comment type="cofactor">
    <cofactor evidence="3">
        <name>Zn(2+)</name>
        <dbReference type="ChEBI" id="CHEBI:29105"/>
    </cofactor>
</comment>
<dbReference type="Pfam" id="PF01761">
    <property type="entry name" value="DHQ_synthase"/>
    <property type="match status" value="1"/>
</dbReference>
<keyword evidence="4" id="KW-0479">Metal-binding</keyword>
<protein>
    <submittedName>
        <fullName evidence="11">3-dehydroquinate synthase</fullName>
        <ecNumber evidence="11">4.2.3.4</ecNumber>
    </submittedName>
</protein>
<evidence type="ECO:0000256" key="4">
    <source>
        <dbReference type="ARBA" id="ARBA00022723"/>
    </source>
</evidence>
<comment type="caution">
    <text evidence="11">The sequence shown here is derived from an EMBL/GenBank/DDBJ whole genome shotgun (WGS) entry which is preliminary data.</text>
</comment>
<dbReference type="InterPro" id="IPR050071">
    <property type="entry name" value="Dehydroquinate_synthase"/>
</dbReference>
<evidence type="ECO:0000256" key="2">
    <source>
        <dbReference type="ARBA" id="ARBA00001941"/>
    </source>
</evidence>
<organism evidence="11">
    <name type="scientific">human gut metagenome</name>
    <dbReference type="NCBI Taxonomy" id="408170"/>
    <lineage>
        <taxon>unclassified sequences</taxon>
        <taxon>metagenomes</taxon>
        <taxon>organismal metagenomes</taxon>
    </lineage>
</organism>
<evidence type="ECO:0000259" key="10">
    <source>
        <dbReference type="Pfam" id="PF24621"/>
    </source>
</evidence>
<proteinExistence type="predicted"/>
<feature type="domain" description="3-dehydroquinate synthase C-terminal" evidence="10">
    <location>
        <begin position="116"/>
        <end position="194"/>
    </location>
</feature>
<dbReference type="AlphaFoldDB" id="K1UAU2"/>
<feature type="non-terminal residue" evidence="11">
    <location>
        <position position="196"/>
    </location>
</feature>
<comment type="cofactor">
    <cofactor evidence="1">
        <name>NAD(+)</name>
        <dbReference type="ChEBI" id="CHEBI:57540"/>
    </cofactor>
</comment>
<keyword evidence="6" id="KW-0862">Zinc</keyword>
<name>K1UAU2_9ZZZZ</name>
<evidence type="ECO:0000256" key="1">
    <source>
        <dbReference type="ARBA" id="ARBA00001911"/>
    </source>
</evidence>